<proteinExistence type="predicted"/>
<reference evidence="2 3" key="1">
    <citation type="submission" date="2015-11" db="EMBL/GenBank/DDBJ databases">
        <authorList>
            <person name="Zhang Y."/>
            <person name="Guo Z."/>
        </authorList>
    </citation>
    <scope>NUCLEOTIDE SEQUENCE [LARGE SCALE GENOMIC DNA]</scope>
    <source>
        <strain evidence="2 3">KCTC 32221</strain>
    </source>
</reference>
<organism evidence="2 3">
    <name type="scientific">Pseudohongiella spirulinae</name>
    <dbReference type="NCBI Taxonomy" id="1249552"/>
    <lineage>
        <taxon>Bacteria</taxon>
        <taxon>Pseudomonadati</taxon>
        <taxon>Pseudomonadota</taxon>
        <taxon>Gammaproteobacteria</taxon>
        <taxon>Pseudomonadales</taxon>
        <taxon>Pseudohongiellaceae</taxon>
        <taxon>Pseudohongiella</taxon>
    </lineage>
</organism>
<dbReference type="EMBL" id="CP013189">
    <property type="protein sequence ID" value="ALO47614.1"/>
    <property type="molecule type" value="Genomic_DNA"/>
</dbReference>
<sequence>MFENLTDVFSAVAVKYLTAVDADPGTSNQHEIGGLVKAGMAEAMGYPTNGDKFVFPATMVYIDDYSDEPIVCEDIVTWYDSRYSQQHRRPEYRLYYRSNDVSEEFQQGDFCLIAFTKDRSLLMIFCRPDTVVERQLQALFGASQTKIDDSLKRVPIERLEVVSPIRLMLARYGFELTVTDKDDSKRLQMIRDEFGDTFPSTKVFSAFARGFVTDVELVKDPDLALVRWMEEEEKMFRLLERHIVQERLTTGFGENGDDIDEFIRFSLSVQNRRKSRVGHAFENHIEELLRHNGIRFQRGVHTEGSQKPDFLFPGKNEYHSPSFPAERLRMLAAKTTCKERWRQILSEASRIPRKHLITLEPSISNEQTAQMIEHNVQLVVPWPVRATYASGQIEHINTFKDFIREIQGIYS</sequence>
<dbReference type="STRING" id="1249552.PS2015_2989"/>
<feature type="domain" description="Restriction endonuclease type II EcoRII C-terminal" evidence="1">
    <location>
        <begin position="236"/>
        <end position="403"/>
    </location>
</feature>
<keyword evidence="3" id="KW-1185">Reference proteome</keyword>
<dbReference type="InterPro" id="IPR015109">
    <property type="entry name" value="Restrct_endonuc_II_EcoRII_C"/>
</dbReference>
<dbReference type="InterPro" id="IPR011335">
    <property type="entry name" value="Restrct_endonuc-II-like"/>
</dbReference>
<dbReference type="RefSeq" id="WP_058022989.1">
    <property type="nucleotide sequence ID" value="NZ_CP013189.1"/>
</dbReference>
<dbReference type="REBASE" id="132035">
    <property type="entry name" value="Psp32221ORF2988P"/>
</dbReference>
<dbReference type="SUPFAM" id="SSF52980">
    <property type="entry name" value="Restriction endonuclease-like"/>
    <property type="match status" value="1"/>
</dbReference>
<protein>
    <submittedName>
        <fullName evidence="2">Type II restriction endonuclease</fullName>
    </submittedName>
</protein>
<dbReference type="Pfam" id="PF09019">
    <property type="entry name" value="EcoRII-C"/>
    <property type="match status" value="1"/>
</dbReference>
<dbReference type="GO" id="GO:0009036">
    <property type="term" value="F:type II site-specific deoxyribonuclease activity"/>
    <property type="evidence" value="ECO:0007669"/>
    <property type="project" value="InterPro"/>
</dbReference>
<evidence type="ECO:0000313" key="3">
    <source>
        <dbReference type="Proteomes" id="UP000065641"/>
    </source>
</evidence>
<dbReference type="AlphaFoldDB" id="A0A0S2KHM5"/>
<dbReference type="PATRIC" id="fig|1249552.3.peg.3020"/>
<dbReference type="GO" id="GO:0009307">
    <property type="term" value="P:DNA restriction-modification system"/>
    <property type="evidence" value="ECO:0007669"/>
    <property type="project" value="InterPro"/>
</dbReference>
<accession>A0A0S2KHM5</accession>
<dbReference type="OrthoDB" id="9797574at2"/>
<keyword evidence="2" id="KW-0255">Endonuclease</keyword>
<keyword evidence="2" id="KW-0540">Nuclease</keyword>
<dbReference type="Proteomes" id="UP000065641">
    <property type="component" value="Chromosome"/>
</dbReference>
<keyword evidence="2" id="KW-0378">Hydrolase</keyword>
<name>A0A0S2KHM5_9GAMM</name>
<dbReference type="InterPro" id="IPR038365">
    <property type="entry name" value="EcoRII_C_sf"/>
</dbReference>
<evidence type="ECO:0000313" key="2">
    <source>
        <dbReference type="EMBL" id="ALO47614.1"/>
    </source>
</evidence>
<gene>
    <name evidence="2" type="ORF">PS2015_2989</name>
</gene>
<dbReference type="KEGG" id="pspi:PS2015_2989"/>
<dbReference type="Gene3D" id="3.40.91.80">
    <property type="match status" value="1"/>
</dbReference>
<dbReference type="GO" id="GO:0003677">
    <property type="term" value="F:DNA binding"/>
    <property type="evidence" value="ECO:0007669"/>
    <property type="project" value="InterPro"/>
</dbReference>
<evidence type="ECO:0000259" key="1">
    <source>
        <dbReference type="Pfam" id="PF09019"/>
    </source>
</evidence>